<comment type="caution">
    <text evidence="2">The sequence shown here is derived from an EMBL/GenBank/DDBJ whole genome shotgun (WGS) entry which is preliminary data.</text>
</comment>
<accession>A0A1V4SKR2</accession>
<evidence type="ECO:0000313" key="3">
    <source>
        <dbReference type="Proteomes" id="UP000191554"/>
    </source>
</evidence>
<dbReference type="Pfam" id="PF01882">
    <property type="entry name" value="DUF58"/>
    <property type="match status" value="1"/>
</dbReference>
<feature type="domain" description="DUF58" evidence="1">
    <location>
        <begin position="50"/>
        <end position="252"/>
    </location>
</feature>
<dbReference type="STRING" id="48256.CLHUN_14750"/>
<gene>
    <name evidence="2" type="ORF">CLHUN_14750</name>
</gene>
<dbReference type="Proteomes" id="UP000191554">
    <property type="component" value="Unassembled WGS sequence"/>
</dbReference>
<keyword evidence="3" id="KW-1185">Reference proteome</keyword>
<organism evidence="2 3">
    <name type="scientific">Ruminiclostridium hungatei</name>
    <name type="common">Clostridium hungatei</name>
    <dbReference type="NCBI Taxonomy" id="48256"/>
    <lineage>
        <taxon>Bacteria</taxon>
        <taxon>Bacillati</taxon>
        <taxon>Bacillota</taxon>
        <taxon>Clostridia</taxon>
        <taxon>Eubacteriales</taxon>
        <taxon>Oscillospiraceae</taxon>
        <taxon>Ruminiclostridium</taxon>
    </lineage>
</organism>
<evidence type="ECO:0000259" key="1">
    <source>
        <dbReference type="Pfam" id="PF01882"/>
    </source>
</evidence>
<reference evidence="2 3" key="1">
    <citation type="submission" date="2017-03" db="EMBL/GenBank/DDBJ databases">
        <title>Genome sequence of Clostridium hungatei DSM 14427.</title>
        <authorList>
            <person name="Poehlein A."/>
            <person name="Daniel R."/>
        </authorList>
    </citation>
    <scope>NUCLEOTIDE SEQUENCE [LARGE SCALE GENOMIC DNA]</scope>
    <source>
        <strain evidence="2 3">DSM 14427</strain>
    </source>
</reference>
<dbReference type="InterPro" id="IPR036465">
    <property type="entry name" value="vWFA_dom_sf"/>
</dbReference>
<dbReference type="AlphaFoldDB" id="A0A1V4SKR2"/>
<dbReference type="RefSeq" id="WP_242656465.1">
    <property type="nucleotide sequence ID" value="NZ_MZGX01000008.1"/>
</dbReference>
<dbReference type="PANTHER" id="PTHR33608">
    <property type="entry name" value="BLL2464 PROTEIN"/>
    <property type="match status" value="1"/>
</dbReference>
<dbReference type="SUPFAM" id="SSF53300">
    <property type="entry name" value="vWA-like"/>
    <property type="match status" value="1"/>
</dbReference>
<dbReference type="EMBL" id="MZGX01000008">
    <property type="protein sequence ID" value="OPX44482.1"/>
    <property type="molecule type" value="Genomic_DNA"/>
</dbReference>
<dbReference type="InterPro" id="IPR002881">
    <property type="entry name" value="DUF58"/>
</dbReference>
<sequence>MLLAMMEKVFDEDFYRKLESISIKVRMTLTDGAAGGRKSKAKGSSVEFSDFREYTPGDDFRRVDWNAFGRFDKLFLRLFMEEREALLNIFCDCSKSMDYGEKNKAAMSLRIAGIMTYLALNNLDRVCLNRLTESTLVPSSSFMGKSSFKKALQFLESGSFTGNTNLAASLKRKDLKSRGISVVISDFFTSGSIDEVIKYLAFKKQQIILIQVLSEDEINPQLGGQVRLVDSETAEEMNLTITPKLLKTYNQKLKTLQSGIKSSAKKYGGVFFQLSTSDSLEKIVFEDFTREGIV</sequence>
<evidence type="ECO:0000313" key="2">
    <source>
        <dbReference type="EMBL" id="OPX44482.1"/>
    </source>
</evidence>
<name>A0A1V4SKR2_RUMHU</name>
<protein>
    <recommendedName>
        <fullName evidence="1">DUF58 domain-containing protein</fullName>
    </recommendedName>
</protein>
<proteinExistence type="predicted"/>
<dbReference type="PANTHER" id="PTHR33608:SF6">
    <property type="entry name" value="BLL2464 PROTEIN"/>
    <property type="match status" value="1"/>
</dbReference>